<evidence type="ECO:0000256" key="2">
    <source>
        <dbReference type="ARBA" id="ARBA00004477"/>
    </source>
</evidence>
<evidence type="ECO:0000256" key="10">
    <source>
        <dbReference type="ARBA" id="ARBA00025880"/>
    </source>
</evidence>
<dbReference type="GO" id="GO:0045211">
    <property type="term" value="C:postsynaptic membrane"/>
    <property type="evidence" value="ECO:0007669"/>
    <property type="project" value="UniProtKB-SubCell"/>
</dbReference>
<dbReference type="GO" id="GO:0010008">
    <property type="term" value="C:endosome membrane"/>
    <property type="evidence" value="ECO:0007669"/>
    <property type="project" value="UniProtKB-SubCell"/>
</dbReference>
<comment type="subcellular location">
    <subcellularLocation>
        <location evidence="2">Endoplasmic reticulum membrane</location>
        <topology evidence="2">Multi-pass membrane protein</topology>
    </subcellularLocation>
    <subcellularLocation>
        <location evidence="1">Endosome membrane</location>
        <topology evidence="1">Multi-pass membrane protein</topology>
    </subcellularLocation>
    <subcellularLocation>
        <location evidence="11">Postsynaptic cell membrane</location>
        <topology evidence="11">Multi-pass membrane protein</topology>
    </subcellularLocation>
    <subcellularLocation>
        <location evidence="12">Presynaptic cell membrane</location>
        <topology evidence="12">Multi-pass membrane protein</topology>
    </subcellularLocation>
</comment>
<dbReference type="InterPro" id="IPR009551">
    <property type="entry name" value="Wntless"/>
</dbReference>
<evidence type="ECO:0000256" key="6">
    <source>
        <dbReference type="ARBA" id="ARBA00023136"/>
    </source>
</evidence>
<dbReference type="GO" id="GO:0017147">
    <property type="term" value="F:Wnt-protein binding"/>
    <property type="evidence" value="ECO:0007669"/>
    <property type="project" value="InterPro"/>
</dbReference>
<dbReference type="AlphaFoldDB" id="A0A7R8WNH3"/>
<dbReference type="GO" id="GO:0042734">
    <property type="term" value="C:presynaptic membrane"/>
    <property type="evidence" value="ECO:0007669"/>
    <property type="project" value="UniProtKB-SubCell"/>
</dbReference>
<evidence type="ECO:0000256" key="3">
    <source>
        <dbReference type="ARBA" id="ARBA00015887"/>
    </source>
</evidence>
<keyword evidence="6" id="KW-0472">Membrane</keyword>
<dbReference type="PANTHER" id="PTHR13449:SF2">
    <property type="entry name" value="PROTEIN WNTLESS HOMOLOG"/>
    <property type="match status" value="1"/>
</dbReference>
<evidence type="ECO:0000256" key="7">
    <source>
        <dbReference type="ARBA" id="ARBA00023257"/>
    </source>
</evidence>
<feature type="domain" description="Wntless-like transmembrane" evidence="13">
    <location>
        <begin position="4"/>
        <end position="121"/>
    </location>
</feature>
<evidence type="ECO:0000256" key="4">
    <source>
        <dbReference type="ARBA" id="ARBA00022692"/>
    </source>
</evidence>
<evidence type="ECO:0000256" key="1">
    <source>
        <dbReference type="ARBA" id="ARBA00004337"/>
    </source>
</evidence>
<dbReference type="InterPro" id="IPR047843">
    <property type="entry name" value="WLS-like_TM"/>
</dbReference>
<dbReference type="Pfam" id="PF06664">
    <property type="entry name" value="WLS-like_TM"/>
    <property type="match status" value="1"/>
</dbReference>
<reference evidence="14" key="1">
    <citation type="submission" date="2020-11" db="EMBL/GenBank/DDBJ databases">
        <authorList>
            <person name="Tran Van P."/>
        </authorList>
    </citation>
    <scope>NUCLEOTIDE SEQUENCE</scope>
</reference>
<keyword evidence="4" id="KW-0812">Transmembrane</keyword>
<evidence type="ECO:0000256" key="12">
    <source>
        <dbReference type="ARBA" id="ARBA00034107"/>
    </source>
</evidence>
<comment type="function">
    <text evidence="9">A segment polarity gene required for wingless (wg)-dependent patterning processes, acting in both wg-sending cells and wg-target cells. In non-neuronal cells wls directs wg secretion. The wls traffic loop encompasses the Golgi, the cell surface, an endocytic compartment and a retrograde route leading back to the Golgi, and involves clathrin-mediated endocytosis and the retromer complex (a conserved protein complex consisting of Vps35 and Vps26). In neuronal cells (the larval motorneuron NMJ), the wg signal moves across the synapse via the release of wls-containing exosome-like vesicles. Postsynaptic wls is required for the trafficking of fz2 through the fz2-interacting protein Grip.</text>
</comment>
<evidence type="ECO:0000313" key="14">
    <source>
        <dbReference type="EMBL" id="CAD7235091.1"/>
    </source>
</evidence>
<name>A0A7R8WNH3_9CRUS</name>
<evidence type="ECO:0000256" key="11">
    <source>
        <dbReference type="ARBA" id="ARBA00034104"/>
    </source>
</evidence>
<protein>
    <recommendedName>
        <fullName evidence="3">Protein wntless</fullName>
    </recommendedName>
</protein>
<evidence type="ECO:0000256" key="9">
    <source>
        <dbReference type="ARBA" id="ARBA00025339"/>
    </source>
</evidence>
<dbReference type="GO" id="GO:0006886">
    <property type="term" value="P:intracellular protein transport"/>
    <property type="evidence" value="ECO:0007669"/>
    <property type="project" value="TreeGrafter"/>
</dbReference>
<proteinExistence type="predicted"/>
<keyword evidence="8" id="KW-0966">Cell projection</keyword>
<keyword evidence="7" id="KW-0628">Postsynaptic cell membrane</keyword>
<dbReference type="PANTHER" id="PTHR13449">
    <property type="entry name" value="INTEGRAL MEMBRANE PROTEIN GPR177"/>
    <property type="match status" value="1"/>
</dbReference>
<keyword evidence="5" id="KW-1133">Transmembrane helix</keyword>
<dbReference type="GO" id="GO:0005789">
    <property type="term" value="C:endoplasmic reticulum membrane"/>
    <property type="evidence" value="ECO:0007669"/>
    <property type="project" value="UniProtKB-SubCell"/>
</dbReference>
<dbReference type="OrthoDB" id="5804250at2759"/>
<evidence type="ECO:0000256" key="5">
    <source>
        <dbReference type="ARBA" id="ARBA00022989"/>
    </source>
</evidence>
<dbReference type="EMBL" id="OB671148">
    <property type="protein sequence ID" value="CAD7235091.1"/>
    <property type="molecule type" value="Genomic_DNA"/>
</dbReference>
<dbReference type="GO" id="GO:0016055">
    <property type="term" value="P:Wnt signaling pathway"/>
    <property type="evidence" value="ECO:0007669"/>
    <property type="project" value="InterPro"/>
</dbReference>
<dbReference type="GO" id="GO:0061355">
    <property type="term" value="P:Wnt protein secretion"/>
    <property type="evidence" value="ECO:0007669"/>
    <property type="project" value="TreeGrafter"/>
</dbReference>
<sequence>MQLGFIILAAISACFYFFFLSFMIYSVFQNISAKRTALPSMSSLRRMHYEGIIYRFKFLMLFTLLCAAMTVISFIVGQVAEGRWKWDEDISLEYTSAFFTGVYGMWNIYIITLLALYAPSHKKWPEEGSERPVTGDSQSEEIEFAALATDPSEVSTLASFMQKSSVD</sequence>
<gene>
    <name evidence="14" type="ORF">CTOB1V02_LOCUS12907</name>
</gene>
<evidence type="ECO:0000259" key="13">
    <source>
        <dbReference type="Pfam" id="PF06664"/>
    </source>
</evidence>
<evidence type="ECO:0000256" key="8">
    <source>
        <dbReference type="ARBA" id="ARBA00023273"/>
    </source>
</evidence>
<keyword evidence="7" id="KW-0770">Synapse</keyword>
<accession>A0A7R8WNH3</accession>
<organism evidence="14">
    <name type="scientific">Cyprideis torosa</name>
    <dbReference type="NCBI Taxonomy" id="163714"/>
    <lineage>
        <taxon>Eukaryota</taxon>
        <taxon>Metazoa</taxon>
        <taxon>Ecdysozoa</taxon>
        <taxon>Arthropoda</taxon>
        <taxon>Crustacea</taxon>
        <taxon>Oligostraca</taxon>
        <taxon>Ostracoda</taxon>
        <taxon>Podocopa</taxon>
        <taxon>Podocopida</taxon>
        <taxon>Cytherocopina</taxon>
        <taxon>Cytheroidea</taxon>
        <taxon>Cytherideidae</taxon>
        <taxon>Cyprideis</taxon>
    </lineage>
</organism>
<comment type="subunit">
    <text evidence="10">Interacts with wg; in the Golgi. Interacts with Vps35, a component of the retromer complex; wls stability is regulated by Vps35.</text>
</comment>